<protein>
    <recommendedName>
        <fullName evidence="2">FAD-binding PCMH-type domain-containing protein</fullName>
    </recommendedName>
</protein>
<keyword evidence="4" id="KW-1185">Reference proteome</keyword>
<reference evidence="3" key="1">
    <citation type="submission" date="2021-12" db="EMBL/GenBank/DDBJ databases">
        <title>Prjna785345.</title>
        <authorList>
            <person name="Rujirawat T."/>
            <person name="Krajaejun T."/>
        </authorList>
    </citation>
    <scope>NUCLEOTIDE SEQUENCE</scope>
    <source>
        <strain evidence="3">Pi057C3</strain>
    </source>
</reference>
<proteinExistence type="predicted"/>
<dbReference type="Gene3D" id="3.30.465.10">
    <property type="match status" value="1"/>
</dbReference>
<comment type="caution">
    <text evidence="3">The sequence shown here is derived from an EMBL/GenBank/DDBJ whole genome shotgun (WGS) entry which is preliminary data.</text>
</comment>
<dbReference type="InterPro" id="IPR016166">
    <property type="entry name" value="FAD-bd_PCMH"/>
</dbReference>
<evidence type="ECO:0000256" key="1">
    <source>
        <dbReference type="ARBA" id="ARBA00023002"/>
    </source>
</evidence>
<dbReference type="SUPFAM" id="SSF56176">
    <property type="entry name" value="FAD-binding/transporter-associated domain-like"/>
    <property type="match status" value="1"/>
</dbReference>
<sequence length="567" mass="62871">MRVLMRRLSGAWRWRHARSGLAAAAARNLPAPLSTEELQRSGREVGAAVVAALCASVSTGVALADAGDDDASDDHVFVNWSASHECRPRALHVPESVDDLERILATYHATHQKLRCMGAGVSPNGLGFSAETARGQQHEALLSMALFDRILDVDTATNQVTVEPGIVVGDLLDKLRDMGLTMQNVASIRDQQVGGITQAGCHGTGAKISPIDDHVVEMEIVTPAKGRLTLSATQNSELFALAKCGLGALGVVTKLTLQCVPTYYLAERTIVTTMEDVRKHHAQWLNEFQHLRYMWIPGTDAVVVVQCERITADQAASAAEAFPPPPFSADEQLQAPRQLYLELTQGRHEPDYLSWGFTTLRDRLLELQPLDRDHVKRVNEAEKAFWLRNQGYRVGLSTDIIGFDCGGQQHVQEVAFPTAGTLDIDFVESLMKRIEAAGVPAPAPIEQRWTATSASSLSPASSAYNPSQLFCWVGIIVYLPTDEEAERRAITRAFEDYVALYRDMMQPFGGTEHWAKLEWPEHEHERARMRARLAKRYPLDAFRQARDDLDPHHVLSNHIVDELLRQE</sequence>
<dbReference type="InterPro" id="IPR016167">
    <property type="entry name" value="FAD-bd_PCMH_sub1"/>
</dbReference>
<dbReference type="AlphaFoldDB" id="A0AAD5QA90"/>
<dbReference type="InterPro" id="IPR036318">
    <property type="entry name" value="FAD-bd_PCMH-like_sf"/>
</dbReference>
<keyword evidence="1" id="KW-0560">Oxidoreductase</keyword>
<evidence type="ECO:0000259" key="2">
    <source>
        <dbReference type="PROSITE" id="PS51387"/>
    </source>
</evidence>
<dbReference type="Gene3D" id="3.30.70.2520">
    <property type="match status" value="1"/>
</dbReference>
<dbReference type="Gene3D" id="3.30.43.10">
    <property type="entry name" value="Uridine Diphospho-n-acetylenolpyruvylglucosamine Reductase, domain 2"/>
    <property type="match status" value="1"/>
</dbReference>
<organism evidence="3 4">
    <name type="scientific">Pythium insidiosum</name>
    <name type="common">Pythiosis disease agent</name>
    <dbReference type="NCBI Taxonomy" id="114742"/>
    <lineage>
        <taxon>Eukaryota</taxon>
        <taxon>Sar</taxon>
        <taxon>Stramenopiles</taxon>
        <taxon>Oomycota</taxon>
        <taxon>Peronosporomycetes</taxon>
        <taxon>Pythiales</taxon>
        <taxon>Pythiaceae</taxon>
        <taxon>Pythium</taxon>
    </lineage>
</organism>
<dbReference type="PIRSF" id="PIRSF000136">
    <property type="entry name" value="LGO_GLO"/>
    <property type="match status" value="1"/>
</dbReference>
<dbReference type="PANTHER" id="PTHR43762:SF1">
    <property type="entry name" value="D-ARABINONO-1,4-LACTONE OXIDASE"/>
    <property type="match status" value="1"/>
</dbReference>
<accession>A0AAD5QA90</accession>
<dbReference type="PROSITE" id="PS51387">
    <property type="entry name" value="FAD_PCMH"/>
    <property type="match status" value="1"/>
</dbReference>
<dbReference type="InterPro" id="IPR010029">
    <property type="entry name" value="GL_DH"/>
</dbReference>
<dbReference type="GO" id="GO:0071949">
    <property type="term" value="F:FAD binding"/>
    <property type="evidence" value="ECO:0007669"/>
    <property type="project" value="InterPro"/>
</dbReference>
<dbReference type="Pfam" id="PF04030">
    <property type="entry name" value="ALO"/>
    <property type="match status" value="1"/>
</dbReference>
<dbReference type="InterPro" id="IPR010031">
    <property type="entry name" value="FAD_lactone_oxidase-like"/>
</dbReference>
<dbReference type="GO" id="GO:0016020">
    <property type="term" value="C:membrane"/>
    <property type="evidence" value="ECO:0007669"/>
    <property type="project" value="InterPro"/>
</dbReference>
<dbReference type="Pfam" id="PF01565">
    <property type="entry name" value="FAD_binding_4"/>
    <property type="match status" value="1"/>
</dbReference>
<dbReference type="InterPro" id="IPR006094">
    <property type="entry name" value="Oxid_FAD_bind_N"/>
</dbReference>
<dbReference type="GO" id="GO:0016633">
    <property type="term" value="F:galactonolactone dehydrogenase activity"/>
    <property type="evidence" value="ECO:0007669"/>
    <property type="project" value="InterPro"/>
</dbReference>
<feature type="domain" description="FAD-binding PCMH-type" evidence="2">
    <location>
        <begin position="84"/>
        <end position="262"/>
    </location>
</feature>
<dbReference type="PANTHER" id="PTHR43762">
    <property type="entry name" value="L-GULONOLACTONE OXIDASE"/>
    <property type="match status" value="1"/>
</dbReference>
<dbReference type="InterPro" id="IPR007173">
    <property type="entry name" value="ALO_C"/>
</dbReference>
<dbReference type="Proteomes" id="UP001209570">
    <property type="component" value="Unassembled WGS sequence"/>
</dbReference>
<dbReference type="EMBL" id="JAKCXM010000012">
    <property type="protein sequence ID" value="KAJ0408341.1"/>
    <property type="molecule type" value="Genomic_DNA"/>
</dbReference>
<gene>
    <name evidence="3" type="ORF">P43SY_003067</name>
</gene>
<evidence type="ECO:0000313" key="4">
    <source>
        <dbReference type="Proteomes" id="UP001209570"/>
    </source>
</evidence>
<name>A0AAD5QA90_PYTIN</name>
<dbReference type="GO" id="GO:0003885">
    <property type="term" value="F:D-arabinono-1,4-lactone oxidase activity"/>
    <property type="evidence" value="ECO:0007669"/>
    <property type="project" value="InterPro"/>
</dbReference>
<dbReference type="InterPro" id="IPR016169">
    <property type="entry name" value="FAD-bd_PCMH_sub2"/>
</dbReference>
<evidence type="ECO:0000313" key="3">
    <source>
        <dbReference type="EMBL" id="KAJ0408341.1"/>
    </source>
</evidence>
<dbReference type="NCBIfam" id="TIGR01676">
    <property type="entry name" value="GLDHase"/>
    <property type="match status" value="1"/>
</dbReference>